<accession>D4MWK9</accession>
<dbReference type="KEGG" id="bprl:CL2_30030"/>
<evidence type="ECO:0000313" key="2">
    <source>
        <dbReference type="EMBL" id="CBL39775.1"/>
    </source>
</evidence>
<feature type="domain" description="Antirepressor protein C-terminal" evidence="1">
    <location>
        <begin position="135"/>
        <end position="241"/>
    </location>
</feature>
<reference evidence="2 3" key="1">
    <citation type="submission" date="2010-03" db="EMBL/GenBank/DDBJ databases">
        <title>The genome sequence of Clostridiales sp. SSC/2.</title>
        <authorList>
            <consortium name="metaHIT consortium -- http://www.metahit.eu/"/>
            <person name="Pajon A."/>
            <person name="Turner K."/>
            <person name="Parkhill J."/>
            <person name="Duncan S."/>
            <person name="Flint H."/>
        </authorList>
    </citation>
    <scope>NUCLEOTIDE SEQUENCE [LARGE SCALE GENOMIC DNA]</scope>
    <source>
        <strain evidence="2 3">SSC/2</strain>
    </source>
</reference>
<reference evidence="2 3" key="2">
    <citation type="submission" date="2010-03" db="EMBL/GenBank/DDBJ databases">
        <authorList>
            <person name="Pajon A."/>
        </authorList>
    </citation>
    <scope>NUCLEOTIDE SEQUENCE [LARGE SCALE GENOMIC DNA]</scope>
    <source>
        <strain evidence="2 3">SSC/2</strain>
    </source>
</reference>
<dbReference type="AlphaFoldDB" id="D4MWK9"/>
<dbReference type="Pfam" id="PF09669">
    <property type="entry name" value="Phage_pRha"/>
    <property type="match status" value="1"/>
</dbReference>
<dbReference type="GO" id="GO:0003677">
    <property type="term" value="F:DNA binding"/>
    <property type="evidence" value="ECO:0007669"/>
    <property type="project" value="InterPro"/>
</dbReference>
<sequence>MDRIEQTISSVEVAEMVGKAHNKLMRDIREYIDQLAQSNLGHDEFFNESTYVDNNNRTRPCYQITKKGCEFIAHKLTGIKGTEFTAKYIDRFHTMEQIIADHIPQGKELLALAVLEAQKTINDLQSNNAALLEDNKRMKPKEAFADAVSTSDTSILIGELAKILRQNGVHTGQNRLFAYLRNNGYLIKGGSSKNMPTQKSMEAGLFEIKERTITNPDESIRITRTTMVTGKGQQYFINKLLAVM</sequence>
<dbReference type="EMBL" id="FP929061">
    <property type="protein sequence ID" value="CBL39775.1"/>
    <property type="molecule type" value="Genomic_DNA"/>
</dbReference>
<evidence type="ECO:0000313" key="3">
    <source>
        <dbReference type="Proteomes" id="UP000008960"/>
    </source>
</evidence>
<dbReference type="NCBIfam" id="TIGR02681">
    <property type="entry name" value="phage_pRha"/>
    <property type="match status" value="1"/>
</dbReference>
<proteinExistence type="predicted"/>
<dbReference type="PATRIC" id="fig|245018.3.peg.406"/>
<organism evidence="2 3">
    <name type="scientific">Anaerostipes hadrus</name>
    <dbReference type="NCBI Taxonomy" id="649756"/>
    <lineage>
        <taxon>Bacteria</taxon>
        <taxon>Bacillati</taxon>
        <taxon>Bacillota</taxon>
        <taxon>Clostridia</taxon>
        <taxon>Lachnospirales</taxon>
        <taxon>Lachnospiraceae</taxon>
        <taxon>Anaerostipes</taxon>
    </lineage>
</organism>
<name>D4MWK9_ANAHA</name>
<dbReference type="InterPro" id="IPR014054">
    <property type="entry name" value="Phage_regulatory_Rha"/>
</dbReference>
<dbReference type="Proteomes" id="UP000008960">
    <property type="component" value="Chromosome"/>
</dbReference>
<dbReference type="RefSeq" id="WP_008393556.1">
    <property type="nucleotide sequence ID" value="NC_021016.1"/>
</dbReference>
<gene>
    <name evidence="2" type="ORF">CL2_30030</name>
</gene>
<protein>
    <submittedName>
        <fullName evidence="2">Phage regulatory protein, rha family</fullName>
    </submittedName>
</protein>
<evidence type="ECO:0000259" key="1">
    <source>
        <dbReference type="Pfam" id="PF03374"/>
    </source>
</evidence>
<dbReference type="InterPro" id="IPR005039">
    <property type="entry name" value="Ant_C"/>
</dbReference>
<dbReference type="Pfam" id="PF03374">
    <property type="entry name" value="ANT"/>
    <property type="match status" value="1"/>
</dbReference>